<dbReference type="HOGENOM" id="CLU_046405_0_0_4"/>
<evidence type="ECO:0008006" key="4">
    <source>
        <dbReference type="Google" id="ProtNLM"/>
    </source>
</evidence>
<feature type="chain" id="PRO_5002933755" description="Transmembrane protein" evidence="1">
    <location>
        <begin position="21"/>
        <end position="317"/>
    </location>
</feature>
<name>C3X6Q4_9BURK</name>
<evidence type="ECO:0000313" key="3">
    <source>
        <dbReference type="Proteomes" id="UP000003973"/>
    </source>
</evidence>
<dbReference type="AlphaFoldDB" id="C3X6Q4"/>
<proteinExistence type="predicted"/>
<dbReference type="EMBL" id="ACDP02000005">
    <property type="protein sequence ID" value="EEO28890.2"/>
    <property type="molecule type" value="Genomic_DNA"/>
</dbReference>
<keyword evidence="3" id="KW-1185">Reference proteome</keyword>
<dbReference type="eggNOG" id="COG1409">
    <property type="taxonomic scope" value="Bacteria"/>
</dbReference>
<protein>
    <recommendedName>
        <fullName evidence="4">Transmembrane protein</fullName>
    </recommendedName>
</protein>
<reference evidence="2" key="1">
    <citation type="submission" date="2011-10" db="EMBL/GenBank/DDBJ databases">
        <title>The Genome Sequence of Oxalobacter formigenes HOxBLS.</title>
        <authorList>
            <consortium name="The Broad Institute Genome Sequencing Platform"/>
            <person name="Earl A."/>
            <person name="Ward D."/>
            <person name="Feldgarden M."/>
            <person name="Gevers D."/>
            <person name="Allison M.J."/>
            <person name="Humphrey S."/>
            <person name="Young S.K."/>
            <person name="Zeng Q."/>
            <person name="Gargeya S."/>
            <person name="Fitzgerald M."/>
            <person name="Haas B."/>
            <person name="Abouelleil A."/>
            <person name="Alvarado L."/>
            <person name="Arachchi H.M."/>
            <person name="Berlin A."/>
            <person name="Brown A."/>
            <person name="Chapman S.B."/>
            <person name="Chen Z."/>
            <person name="Dunbar C."/>
            <person name="Freedman E."/>
            <person name="Gearin G."/>
            <person name="Goldberg J."/>
            <person name="Griggs A."/>
            <person name="Gujja S."/>
            <person name="Heiman D."/>
            <person name="Howarth C."/>
            <person name="Larson L."/>
            <person name="Lui A."/>
            <person name="MacDonald P.J.P."/>
            <person name="Montmayeur A."/>
            <person name="Murphy C."/>
            <person name="Neiman D."/>
            <person name="Pearson M."/>
            <person name="Priest M."/>
            <person name="Roberts A."/>
            <person name="Saif S."/>
            <person name="Shea T."/>
            <person name="Shenoy N."/>
            <person name="Sisk P."/>
            <person name="Stolte C."/>
            <person name="Sykes S."/>
            <person name="Wortman J."/>
            <person name="Nusbaum C."/>
            <person name="Birren B."/>
        </authorList>
    </citation>
    <scope>NUCLEOTIDE SEQUENCE [LARGE SCALE GENOMIC DNA]</scope>
    <source>
        <strain evidence="2">HOxBLS</strain>
    </source>
</reference>
<feature type="signal peptide" evidence="1">
    <location>
        <begin position="1"/>
        <end position="20"/>
    </location>
</feature>
<organism evidence="2 3">
    <name type="scientific">Oxalobacter paraformigenes</name>
    <dbReference type="NCBI Taxonomy" id="556268"/>
    <lineage>
        <taxon>Bacteria</taxon>
        <taxon>Pseudomonadati</taxon>
        <taxon>Pseudomonadota</taxon>
        <taxon>Betaproteobacteria</taxon>
        <taxon>Burkholderiales</taxon>
        <taxon>Oxalobacteraceae</taxon>
        <taxon>Oxalobacter</taxon>
    </lineage>
</organism>
<evidence type="ECO:0000313" key="2">
    <source>
        <dbReference type="EMBL" id="EEO28890.2"/>
    </source>
</evidence>
<evidence type="ECO:0000256" key="1">
    <source>
        <dbReference type="SAM" id="SignalP"/>
    </source>
</evidence>
<dbReference type="RefSeq" id="WP_020994781.1">
    <property type="nucleotide sequence ID" value="NZ_CABMNL010000001.1"/>
</dbReference>
<keyword evidence="1" id="KW-0732">Signal</keyword>
<dbReference type="Proteomes" id="UP000003973">
    <property type="component" value="Unassembled WGS sequence"/>
</dbReference>
<gene>
    <name evidence="2" type="ORF">OFAG_02043</name>
</gene>
<accession>C3X6Q4</accession>
<sequence>MKKWIISSVLFLALSASASAALQGVPTGSFYFLAMAQPAENNDTRLKKAFAKIAHAKPAFVVLNGIKAKTESCGDELLFERQNLFNTSEKPVILSLSEGDWVNCRNSKGDSLAIERLIRLKEIFFENAHSLGMQTLELTRQSLSNRFSNYPENAYWQKNAILFATLHMPAENNHYITAAGRNAEFEDRTIANKNWLDRLFRLASRHRYKGIVLFSDGNPFFYSAPNGLNPTPRDGFYEIRQKLNALVTRYPGRVLFIHGQGASAPAEIIWKGRLGTLGLRPDWTRIDVNPATQTLFKAKPAFRKTSGGHPKTRPETK</sequence>
<comment type="caution">
    <text evidence="2">The sequence shown here is derived from an EMBL/GenBank/DDBJ whole genome shotgun (WGS) entry which is preliminary data.</text>
</comment>